<accession>A0A0V1GVD3</accession>
<evidence type="ECO:0000256" key="1">
    <source>
        <dbReference type="SAM" id="Phobius"/>
    </source>
</evidence>
<gene>
    <name evidence="2" type="ORF">T11_17329</name>
</gene>
<comment type="caution">
    <text evidence="2">The sequence shown here is derived from an EMBL/GenBank/DDBJ whole genome shotgun (WGS) entry which is preliminary data.</text>
</comment>
<keyword evidence="1" id="KW-1133">Transmembrane helix</keyword>
<proteinExistence type="predicted"/>
<keyword evidence="3" id="KW-1185">Reference proteome</keyword>
<reference evidence="2 3" key="1">
    <citation type="submission" date="2015-01" db="EMBL/GenBank/DDBJ databases">
        <title>Evolution of Trichinella species and genotypes.</title>
        <authorList>
            <person name="Korhonen P.K."/>
            <person name="Edoardo P."/>
            <person name="Giuseppe L.R."/>
            <person name="Gasser R.B."/>
        </authorList>
    </citation>
    <scope>NUCLEOTIDE SEQUENCE [LARGE SCALE GENOMIC DNA]</scope>
    <source>
        <strain evidence="2">ISS1029</strain>
    </source>
</reference>
<protein>
    <submittedName>
        <fullName evidence="2">Uncharacterized protein</fullName>
    </submittedName>
</protein>
<evidence type="ECO:0000313" key="3">
    <source>
        <dbReference type="Proteomes" id="UP000055024"/>
    </source>
</evidence>
<dbReference type="OrthoDB" id="3797628at2759"/>
<dbReference type="Proteomes" id="UP000055024">
    <property type="component" value="Unassembled WGS sequence"/>
</dbReference>
<organism evidence="2 3">
    <name type="scientific">Trichinella zimbabwensis</name>
    <dbReference type="NCBI Taxonomy" id="268475"/>
    <lineage>
        <taxon>Eukaryota</taxon>
        <taxon>Metazoa</taxon>
        <taxon>Ecdysozoa</taxon>
        <taxon>Nematoda</taxon>
        <taxon>Enoplea</taxon>
        <taxon>Dorylaimia</taxon>
        <taxon>Trichinellida</taxon>
        <taxon>Trichinellidae</taxon>
        <taxon>Trichinella</taxon>
    </lineage>
</organism>
<sequence>MADNLGLVLNIRNNNNSEGRVYQLKHTNAKDRHWICQRENNVKLPAKKALVFVPMKVPNQTDFNIHSSSSYLLAFGCAARLAVQFFTCDCHKSYERFRIGLACWYWCFSYFVIPLSIIKGIKTLKPGY</sequence>
<evidence type="ECO:0000313" key="2">
    <source>
        <dbReference type="EMBL" id="KRZ02262.1"/>
    </source>
</evidence>
<feature type="transmembrane region" description="Helical" evidence="1">
    <location>
        <begin position="99"/>
        <end position="118"/>
    </location>
</feature>
<name>A0A0V1GVD3_9BILA</name>
<keyword evidence="1" id="KW-0472">Membrane</keyword>
<keyword evidence="1" id="KW-0812">Transmembrane</keyword>
<dbReference type="EMBL" id="JYDP01000236">
    <property type="protein sequence ID" value="KRZ02262.1"/>
    <property type="molecule type" value="Genomic_DNA"/>
</dbReference>
<dbReference type="AlphaFoldDB" id="A0A0V1GVD3"/>